<evidence type="ECO:0000313" key="6">
    <source>
        <dbReference type="EMBL" id="EST36756.1"/>
    </source>
</evidence>
<dbReference type="InterPro" id="IPR027805">
    <property type="entry name" value="Transposase_HTH_dom"/>
</dbReference>
<comment type="caution">
    <text evidence="6">The sequence shown here is derived from an EMBL/GenBank/DDBJ whole genome shotgun (WGS) entry which is preliminary data.</text>
</comment>
<dbReference type="STRING" id="1352936.M878_00505"/>
<dbReference type="Proteomes" id="UP000017984">
    <property type="component" value="Chromosome"/>
</dbReference>
<evidence type="ECO:0000259" key="5">
    <source>
        <dbReference type="Pfam" id="PF13613"/>
    </source>
</evidence>
<keyword evidence="2" id="KW-0479">Metal-binding</keyword>
<feature type="domain" description="Transposase Helix-turn-helix" evidence="5">
    <location>
        <begin position="75"/>
        <end position="120"/>
    </location>
</feature>
<dbReference type="Pfam" id="PF13359">
    <property type="entry name" value="DDE_Tnp_4"/>
    <property type="match status" value="1"/>
</dbReference>
<reference evidence="6 7" key="1">
    <citation type="journal article" date="2014" name="Genome Announc.">
        <title>Draft Genome Sequence of Streptomyces roseochromogenes subsp. oscitans DS 12.976, Producer of the Aminocoumarin Antibiotic Clorobiocin.</title>
        <authorList>
            <person name="Ruckert C."/>
            <person name="Kalinowski J."/>
            <person name="Heide L."/>
            <person name="Apel A.K."/>
        </authorList>
    </citation>
    <scope>NUCLEOTIDE SEQUENCE [LARGE SCALE GENOMIC DNA]</scope>
    <source>
        <strain evidence="6 7">DS 12.976</strain>
    </source>
</reference>
<evidence type="ECO:0008006" key="8">
    <source>
        <dbReference type="Google" id="ProtNLM"/>
    </source>
</evidence>
<gene>
    <name evidence="6" type="ORF">M878_00505</name>
</gene>
<dbReference type="PATRIC" id="fig|1352936.5.peg.126"/>
<dbReference type="EMBL" id="AWQX01000005">
    <property type="protein sequence ID" value="EST36756.1"/>
    <property type="molecule type" value="Genomic_DNA"/>
</dbReference>
<accession>V6KZ90</accession>
<comment type="cofactor">
    <cofactor evidence="1">
        <name>a divalent metal cation</name>
        <dbReference type="ChEBI" id="CHEBI:60240"/>
    </cofactor>
</comment>
<dbReference type="HOGENOM" id="CLU_092034_0_0_11"/>
<evidence type="ECO:0000256" key="1">
    <source>
        <dbReference type="ARBA" id="ARBA00001968"/>
    </source>
</evidence>
<evidence type="ECO:0000259" key="4">
    <source>
        <dbReference type="Pfam" id="PF13359"/>
    </source>
</evidence>
<evidence type="ECO:0000313" key="7">
    <source>
        <dbReference type="Proteomes" id="UP000017984"/>
    </source>
</evidence>
<evidence type="ECO:0000256" key="3">
    <source>
        <dbReference type="SAM" id="MobiDB-lite"/>
    </source>
</evidence>
<feature type="region of interest" description="Disordered" evidence="3">
    <location>
        <begin position="217"/>
        <end position="242"/>
    </location>
</feature>
<dbReference type="AlphaFoldDB" id="V6KZ90"/>
<protein>
    <recommendedName>
        <fullName evidence="8">Transposase</fullName>
    </recommendedName>
</protein>
<name>V6KZ90_STRRC</name>
<feature type="domain" description="DDE Tnp4" evidence="4">
    <location>
        <begin position="140"/>
        <end position="279"/>
    </location>
</feature>
<evidence type="ECO:0000256" key="2">
    <source>
        <dbReference type="ARBA" id="ARBA00022723"/>
    </source>
</evidence>
<organism evidence="6 7">
    <name type="scientific">Streptomyces roseochromogenus subsp. oscitans DS 12.976</name>
    <dbReference type="NCBI Taxonomy" id="1352936"/>
    <lineage>
        <taxon>Bacteria</taxon>
        <taxon>Bacillati</taxon>
        <taxon>Actinomycetota</taxon>
        <taxon>Actinomycetes</taxon>
        <taxon>Kitasatosporales</taxon>
        <taxon>Streptomycetaceae</taxon>
        <taxon>Streptomyces</taxon>
    </lineage>
</organism>
<dbReference type="Pfam" id="PF13613">
    <property type="entry name" value="HTH_Tnp_4"/>
    <property type="match status" value="1"/>
</dbReference>
<sequence length="287" mass="31680">MRVTAAGAKRVSTAALICTKAGHRPQLIYRVHLDRDPAKGRRKGFTETDYARLLDAAHQQLGAPTGDGTLRGQPWSLPLAKRVLMVALYYRTNLTMRQPGPLFSFSSSTVCRVIQRLGQLPAREPVSRPADTPERVWTVDGTLIPVHDRGMGASSRNYRFSAHVQAIMDAETRLVIAATRPVPGTTTDAHAWHASGLSEHRQGVTVPADGAYLNYGTPVPHHKRPGQPLPKGEEEDNAEHRKVHAHVEHVIARMKNYKILRDCRQLGDGLHHTVQALAHTHNLALPP</sequence>
<dbReference type="GO" id="GO:0046872">
    <property type="term" value="F:metal ion binding"/>
    <property type="evidence" value="ECO:0007669"/>
    <property type="project" value="UniProtKB-KW"/>
</dbReference>
<proteinExistence type="predicted"/>
<dbReference type="InterPro" id="IPR027806">
    <property type="entry name" value="HARBI1_dom"/>
</dbReference>
<keyword evidence="7" id="KW-1185">Reference proteome</keyword>